<evidence type="ECO:0000256" key="5">
    <source>
        <dbReference type="ARBA" id="ARBA00022664"/>
    </source>
</evidence>
<evidence type="ECO:0000256" key="8">
    <source>
        <dbReference type="ARBA" id="ARBA00023242"/>
    </source>
</evidence>
<feature type="domain" description="Sm" evidence="12">
    <location>
        <begin position="7"/>
        <end position="98"/>
    </location>
</feature>
<evidence type="ECO:0000313" key="13">
    <source>
        <dbReference type="EMBL" id="KAF2156776.1"/>
    </source>
</evidence>
<feature type="compositionally biased region" description="Gly residues" evidence="11">
    <location>
        <begin position="210"/>
        <end position="225"/>
    </location>
</feature>
<keyword evidence="4" id="KW-0963">Cytoplasm</keyword>
<feature type="compositionally biased region" description="Pro residues" evidence="11">
    <location>
        <begin position="196"/>
        <end position="207"/>
    </location>
</feature>
<dbReference type="Proteomes" id="UP000799439">
    <property type="component" value="Unassembled WGS sequence"/>
</dbReference>
<dbReference type="FunFam" id="2.30.30.100:FF:000047">
    <property type="entry name" value="Small nuclear ribonucleoprotein SmB, putative"/>
    <property type="match status" value="1"/>
</dbReference>
<dbReference type="SMART" id="SM00651">
    <property type="entry name" value="Sm"/>
    <property type="match status" value="1"/>
</dbReference>
<dbReference type="GO" id="GO:0003723">
    <property type="term" value="F:RNA binding"/>
    <property type="evidence" value="ECO:0007669"/>
    <property type="project" value="UniProtKB-KW"/>
</dbReference>
<evidence type="ECO:0000313" key="14">
    <source>
        <dbReference type="Proteomes" id="UP000799439"/>
    </source>
</evidence>
<dbReference type="GO" id="GO:0000398">
    <property type="term" value="P:mRNA splicing, via spliceosome"/>
    <property type="evidence" value="ECO:0007669"/>
    <property type="project" value="TreeGrafter"/>
</dbReference>
<dbReference type="GO" id="GO:0005687">
    <property type="term" value="C:U4 snRNP"/>
    <property type="evidence" value="ECO:0007669"/>
    <property type="project" value="TreeGrafter"/>
</dbReference>
<dbReference type="OrthoDB" id="2020720at2759"/>
<comment type="caution">
    <text evidence="13">The sequence shown here is derived from an EMBL/GenBank/DDBJ whole genome shotgun (WGS) entry which is preliminary data.</text>
</comment>
<dbReference type="GO" id="GO:0005682">
    <property type="term" value="C:U5 snRNP"/>
    <property type="evidence" value="ECO:0007669"/>
    <property type="project" value="TreeGrafter"/>
</dbReference>
<evidence type="ECO:0000256" key="9">
    <source>
        <dbReference type="ARBA" id="ARBA00023274"/>
    </source>
</evidence>
<dbReference type="PROSITE" id="PS52002">
    <property type="entry name" value="SM"/>
    <property type="match status" value="1"/>
</dbReference>
<evidence type="ECO:0000256" key="4">
    <source>
        <dbReference type="ARBA" id="ARBA00022490"/>
    </source>
</evidence>
<dbReference type="GO" id="GO:0005737">
    <property type="term" value="C:cytoplasm"/>
    <property type="evidence" value="ECO:0007669"/>
    <property type="project" value="UniProtKB-SubCell"/>
</dbReference>
<comment type="similarity">
    <text evidence="3">Belongs to the snRNP SmB/SmN family.</text>
</comment>
<dbReference type="PANTHER" id="PTHR10701">
    <property type="entry name" value="SMALL NUCLEAR RIBONUCLEOPROTEIN-ASSOCIATED PROTEIN B AND N"/>
    <property type="match status" value="1"/>
</dbReference>
<evidence type="ECO:0000256" key="6">
    <source>
        <dbReference type="ARBA" id="ARBA00022884"/>
    </source>
</evidence>
<dbReference type="InterPro" id="IPR050914">
    <property type="entry name" value="snRNP_SmB/NAA38-like"/>
</dbReference>
<dbReference type="PANTHER" id="PTHR10701:SF0">
    <property type="entry name" value="SMALL NUCLEAR RIBONUCLEOPROTEIN-ASSOCIATED PROTEIN B"/>
    <property type="match status" value="1"/>
</dbReference>
<evidence type="ECO:0000256" key="3">
    <source>
        <dbReference type="ARBA" id="ARBA00009123"/>
    </source>
</evidence>
<feature type="compositionally biased region" description="Gly residues" evidence="11">
    <location>
        <begin position="133"/>
        <end position="158"/>
    </location>
</feature>
<dbReference type="Gene3D" id="2.30.30.100">
    <property type="match status" value="1"/>
</dbReference>
<gene>
    <name evidence="13" type="ORF">K461DRAFT_272857</name>
</gene>
<accession>A0A9P4MRP2</accession>
<evidence type="ECO:0000256" key="11">
    <source>
        <dbReference type="SAM" id="MobiDB-lite"/>
    </source>
</evidence>
<keyword evidence="9 13" id="KW-0687">Ribonucleoprotein</keyword>
<dbReference type="GO" id="GO:0046540">
    <property type="term" value="C:U4/U6 x U5 tri-snRNP complex"/>
    <property type="evidence" value="ECO:0007669"/>
    <property type="project" value="TreeGrafter"/>
</dbReference>
<feature type="compositionally biased region" description="Pro residues" evidence="11">
    <location>
        <begin position="159"/>
        <end position="169"/>
    </location>
</feature>
<protein>
    <recommendedName>
        <fullName evidence="10">Sm protein B</fullName>
    </recommendedName>
</protein>
<reference evidence="13" key="1">
    <citation type="journal article" date="2020" name="Stud. Mycol.">
        <title>101 Dothideomycetes genomes: a test case for predicting lifestyles and emergence of pathogens.</title>
        <authorList>
            <person name="Haridas S."/>
            <person name="Albert R."/>
            <person name="Binder M."/>
            <person name="Bloem J."/>
            <person name="Labutti K."/>
            <person name="Salamov A."/>
            <person name="Andreopoulos B."/>
            <person name="Baker S."/>
            <person name="Barry K."/>
            <person name="Bills G."/>
            <person name="Bluhm B."/>
            <person name="Cannon C."/>
            <person name="Castanera R."/>
            <person name="Culley D."/>
            <person name="Daum C."/>
            <person name="Ezra D."/>
            <person name="Gonzalez J."/>
            <person name="Henrissat B."/>
            <person name="Kuo A."/>
            <person name="Liang C."/>
            <person name="Lipzen A."/>
            <person name="Lutzoni F."/>
            <person name="Magnuson J."/>
            <person name="Mondo S."/>
            <person name="Nolan M."/>
            <person name="Ohm R."/>
            <person name="Pangilinan J."/>
            <person name="Park H.-J."/>
            <person name="Ramirez L."/>
            <person name="Alfaro M."/>
            <person name="Sun H."/>
            <person name="Tritt A."/>
            <person name="Yoshinaga Y."/>
            <person name="Zwiers L.-H."/>
            <person name="Turgeon B."/>
            <person name="Goodwin S."/>
            <person name="Spatafora J."/>
            <person name="Crous P."/>
            <person name="Grigoriev I."/>
        </authorList>
    </citation>
    <scope>NUCLEOTIDE SEQUENCE</scope>
    <source>
        <strain evidence="13">CBS 260.36</strain>
    </source>
</reference>
<keyword evidence="14" id="KW-1185">Reference proteome</keyword>
<name>A0A9P4MRP2_9PEZI</name>
<evidence type="ECO:0000256" key="2">
    <source>
        <dbReference type="ARBA" id="ARBA00004496"/>
    </source>
</evidence>
<feature type="region of interest" description="Disordered" evidence="11">
    <location>
        <begin position="116"/>
        <end position="225"/>
    </location>
</feature>
<keyword evidence="6" id="KW-0694">RNA-binding</keyword>
<keyword evidence="7" id="KW-0508">mRNA splicing</keyword>
<dbReference type="GO" id="GO:0005685">
    <property type="term" value="C:U1 snRNP"/>
    <property type="evidence" value="ECO:0007669"/>
    <property type="project" value="TreeGrafter"/>
</dbReference>
<evidence type="ECO:0000256" key="1">
    <source>
        <dbReference type="ARBA" id="ARBA00004123"/>
    </source>
</evidence>
<proteinExistence type="inferred from homology"/>
<dbReference type="InterPro" id="IPR001163">
    <property type="entry name" value="Sm_dom_euk/arc"/>
</dbReference>
<keyword evidence="5" id="KW-0507">mRNA processing</keyword>
<dbReference type="SUPFAM" id="SSF50182">
    <property type="entry name" value="Sm-like ribonucleoproteins"/>
    <property type="match status" value="1"/>
</dbReference>
<dbReference type="EMBL" id="ML996081">
    <property type="protein sequence ID" value="KAF2156776.1"/>
    <property type="molecule type" value="Genomic_DNA"/>
</dbReference>
<dbReference type="GO" id="GO:0070990">
    <property type="term" value="F:snRNP binding"/>
    <property type="evidence" value="ECO:0007669"/>
    <property type="project" value="TreeGrafter"/>
</dbReference>
<organism evidence="13 14">
    <name type="scientific">Myriangium duriaei CBS 260.36</name>
    <dbReference type="NCBI Taxonomy" id="1168546"/>
    <lineage>
        <taxon>Eukaryota</taxon>
        <taxon>Fungi</taxon>
        <taxon>Dikarya</taxon>
        <taxon>Ascomycota</taxon>
        <taxon>Pezizomycotina</taxon>
        <taxon>Dothideomycetes</taxon>
        <taxon>Dothideomycetidae</taxon>
        <taxon>Myriangiales</taxon>
        <taxon>Myriangiaceae</taxon>
        <taxon>Myriangium</taxon>
    </lineage>
</organism>
<dbReference type="Pfam" id="PF01423">
    <property type="entry name" value="LSM"/>
    <property type="match status" value="1"/>
</dbReference>
<evidence type="ECO:0000256" key="10">
    <source>
        <dbReference type="ARBA" id="ARBA00041355"/>
    </source>
</evidence>
<feature type="compositionally biased region" description="Low complexity" evidence="11">
    <location>
        <begin position="116"/>
        <end position="126"/>
    </location>
</feature>
<dbReference type="AlphaFoldDB" id="A0A9P4MRP2"/>
<keyword evidence="8" id="KW-0539">Nucleus</keyword>
<dbReference type="GO" id="GO:0071004">
    <property type="term" value="C:U2-type prespliceosome"/>
    <property type="evidence" value="ECO:0007669"/>
    <property type="project" value="TreeGrafter"/>
</dbReference>
<dbReference type="CDD" id="cd01717">
    <property type="entry name" value="Sm_B"/>
    <property type="match status" value="1"/>
</dbReference>
<sequence length="225" mass="22257">MSSIAVKKQGKMQSLINYRLRITMQDGRQMAGQMLAFDKHMNIVLADTEEFRRIKKKPKAVAPGEDQPAYVESEEKRTLGLTIIRGAHVVATTVEGPPPAEPAARLGNQNAAGAAGAPAAMSAGPGISRPAGRGMGGGLQGPAIGVGGPGPAGFGGGPGFPPGGFPGGPPGFMGRGGPPAGPPGFGGPPGFQGPPGGGPPGFQPPPGFSGAPGGRGYPPQGFGGR</sequence>
<dbReference type="InterPro" id="IPR047575">
    <property type="entry name" value="Sm"/>
</dbReference>
<dbReference type="GO" id="GO:0071013">
    <property type="term" value="C:catalytic step 2 spliceosome"/>
    <property type="evidence" value="ECO:0007669"/>
    <property type="project" value="TreeGrafter"/>
</dbReference>
<dbReference type="InterPro" id="IPR010920">
    <property type="entry name" value="LSM_dom_sf"/>
</dbReference>
<evidence type="ECO:0000259" key="12">
    <source>
        <dbReference type="PROSITE" id="PS52002"/>
    </source>
</evidence>
<dbReference type="GO" id="GO:0005686">
    <property type="term" value="C:U2 snRNP"/>
    <property type="evidence" value="ECO:0007669"/>
    <property type="project" value="TreeGrafter"/>
</dbReference>
<comment type="subcellular location">
    <subcellularLocation>
        <location evidence="2">Cytoplasm</location>
    </subcellularLocation>
    <subcellularLocation>
        <location evidence="1">Nucleus</location>
    </subcellularLocation>
</comment>
<evidence type="ECO:0000256" key="7">
    <source>
        <dbReference type="ARBA" id="ARBA00023187"/>
    </source>
</evidence>